<dbReference type="InterPro" id="IPR001461">
    <property type="entry name" value="Aspartic_peptidase_A1"/>
</dbReference>
<keyword evidence="5 6" id="KW-1015">Disulfide bond</keyword>
<evidence type="ECO:0000259" key="9">
    <source>
        <dbReference type="PROSITE" id="PS50015"/>
    </source>
</evidence>
<dbReference type="InterPro" id="IPR011001">
    <property type="entry name" value="Saposin-like"/>
</dbReference>
<evidence type="ECO:0000256" key="7">
    <source>
        <dbReference type="RuleBase" id="RU000454"/>
    </source>
</evidence>
<dbReference type="InterPro" id="IPR008139">
    <property type="entry name" value="SaposinB_dom"/>
</dbReference>
<evidence type="ECO:0000256" key="6">
    <source>
        <dbReference type="PIRSR" id="PIRSR601461-2"/>
    </source>
</evidence>
<accession>A0A7S3CHY4</accession>
<keyword evidence="13" id="KW-1185">Reference proteome</keyword>
<dbReference type="Pfam" id="PF03489">
    <property type="entry name" value="SapB_2"/>
    <property type="match status" value="1"/>
</dbReference>
<comment type="similarity">
    <text evidence="1 7">Belongs to the peptidase A1 family.</text>
</comment>
<dbReference type="Gene3D" id="2.40.70.10">
    <property type="entry name" value="Acid Proteases"/>
    <property type="match status" value="2"/>
</dbReference>
<evidence type="ECO:0000256" key="3">
    <source>
        <dbReference type="ARBA" id="ARBA00022750"/>
    </source>
</evidence>
<evidence type="ECO:0000259" key="10">
    <source>
        <dbReference type="PROSITE" id="PS51767"/>
    </source>
</evidence>
<dbReference type="PROSITE" id="PS50015">
    <property type="entry name" value="SAP_B"/>
    <property type="match status" value="1"/>
</dbReference>
<dbReference type="PANTHER" id="PTHR47966">
    <property type="entry name" value="BETA-SITE APP-CLEAVING ENZYME, ISOFORM A-RELATED"/>
    <property type="match status" value="1"/>
</dbReference>
<keyword evidence="4 7" id="KW-0378">Hydrolase</keyword>
<dbReference type="SUPFAM" id="SSF47862">
    <property type="entry name" value="Saposin"/>
    <property type="match status" value="1"/>
</dbReference>
<dbReference type="EMBL" id="HBHZ01011225">
    <property type="protein sequence ID" value="CAE0195566.1"/>
    <property type="molecule type" value="Transcribed_RNA"/>
</dbReference>
<dbReference type="Pfam" id="PF00026">
    <property type="entry name" value="Asp"/>
    <property type="match status" value="1"/>
</dbReference>
<evidence type="ECO:0000313" key="12">
    <source>
        <dbReference type="EMBL" id="WZN65418.1"/>
    </source>
</evidence>
<dbReference type="PANTHER" id="PTHR47966:SF51">
    <property type="entry name" value="BETA-SITE APP-CLEAVING ENZYME, ISOFORM A-RELATED"/>
    <property type="match status" value="1"/>
</dbReference>
<evidence type="ECO:0000313" key="13">
    <source>
        <dbReference type="Proteomes" id="UP001472866"/>
    </source>
</evidence>
<reference evidence="11" key="1">
    <citation type="submission" date="2021-01" db="EMBL/GenBank/DDBJ databases">
        <authorList>
            <person name="Corre E."/>
            <person name="Pelletier E."/>
            <person name="Niang G."/>
            <person name="Scheremetjew M."/>
            <person name="Finn R."/>
            <person name="Kale V."/>
            <person name="Holt S."/>
            <person name="Cochrane G."/>
            <person name="Meng A."/>
            <person name="Brown T."/>
            <person name="Cohen L."/>
        </authorList>
    </citation>
    <scope>NUCLEOTIDE SEQUENCE</scope>
    <source>
        <strain evidence="11">RCC1871</strain>
    </source>
</reference>
<dbReference type="InterPro" id="IPR033121">
    <property type="entry name" value="PEPTIDASE_A1"/>
</dbReference>
<dbReference type="GO" id="GO:0004190">
    <property type="term" value="F:aspartic-type endopeptidase activity"/>
    <property type="evidence" value="ECO:0007669"/>
    <property type="project" value="UniProtKB-KW"/>
</dbReference>
<keyword evidence="2 7" id="KW-0645">Protease</keyword>
<name>A0A7S3CHY4_9CHLO</name>
<feature type="disulfide bond" evidence="6">
    <location>
        <begin position="436"/>
        <end position="473"/>
    </location>
</feature>
<protein>
    <submittedName>
        <fullName evidence="12">Aspartyl protease</fullName>
    </submittedName>
</protein>
<dbReference type="SUPFAM" id="SSF50630">
    <property type="entry name" value="Acid proteases"/>
    <property type="match status" value="1"/>
</dbReference>
<evidence type="ECO:0000256" key="8">
    <source>
        <dbReference type="SAM" id="SignalP"/>
    </source>
</evidence>
<dbReference type="InterPro" id="IPR001969">
    <property type="entry name" value="Aspartic_peptidase_AS"/>
</dbReference>
<dbReference type="InterPro" id="IPR008138">
    <property type="entry name" value="SapB_2"/>
</dbReference>
<organism evidence="11">
    <name type="scientific">Chloropicon roscoffensis</name>
    <dbReference type="NCBI Taxonomy" id="1461544"/>
    <lineage>
        <taxon>Eukaryota</taxon>
        <taxon>Viridiplantae</taxon>
        <taxon>Chlorophyta</taxon>
        <taxon>Chloropicophyceae</taxon>
        <taxon>Chloropicales</taxon>
        <taxon>Chloropicaceae</taxon>
        <taxon>Chloropicon</taxon>
    </lineage>
</organism>
<feature type="domain" description="Saposin B-type" evidence="9">
    <location>
        <begin position="315"/>
        <end position="354"/>
    </location>
</feature>
<feature type="chain" id="PRO_5044661291" evidence="8">
    <location>
        <begin position="31"/>
        <end position="517"/>
    </location>
</feature>
<evidence type="ECO:0000256" key="1">
    <source>
        <dbReference type="ARBA" id="ARBA00007447"/>
    </source>
</evidence>
<feature type="domain" description="Peptidase A1" evidence="10">
    <location>
        <begin position="85"/>
        <end position="514"/>
    </location>
</feature>
<dbReference type="Gene3D" id="1.10.225.10">
    <property type="entry name" value="Saposin-like"/>
    <property type="match status" value="1"/>
</dbReference>
<sequence>MVMARRGASRAALCVVAMVCAAAVFSVADAAGNTLQLKHRPLTVERIRQGKVERAGAAARRLLASSDEVTGDHAEVITNYMDAQYYGEITLGTPGQSFEVVFDTGSSNLWVPSKKCAWYQLACKLHNQYDSSASSTYVANGTEFAIQYGSGSLSGFLSADTCSVAGFELQQQTFAEATNEPGLSFVMGRFDGILGLAFERIAVDGVVPAFYNMISQFNIQPLFSVWFSRKANASPGGEIVFGGTNPDHFDGNHTYVPVTREAYWQFAVDSATVGSGDFNFCDGGCPAIADTGTSLIAGPTEEVTKLNKMLGATDAVAAECKQYLSSYLPELLQKVKNSTPLEACQDIHLCDKVEGVLRRASRKHSAARRSLASVGARSVFEEEEQGGDICHLCQVAATFIESALASNATDEWVEKFVEDEVCNNLLPASGEGVVDCDKVDSMPDIDFTIGGRNFTLTPDQYILKVSSAGQSECISGFMGIDLPPAAGPLWILGDVFLGAYHTVFDFENKRVGFANSK</sequence>
<evidence type="ECO:0000313" key="11">
    <source>
        <dbReference type="EMBL" id="CAE0195566.1"/>
    </source>
</evidence>
<dbReference type="PRINTS" id="PR00792">
    <property type="entry name" value="PEPSIN"/>
</dbReference>
<evidence type="ECO:0000256" key="5">
    <source>
        <dbReference type="ARBA" id="ARBA00023157"/>
    </source>
</evidence>
<reference evidence="12 13" key="2">
    <citation type="submission" date="2024-03" db="EMBL/GenBank/DDBJ databases">
        <title>Complete genome sequence of the green alga Chloropicon roscoffensis RCC1871.</title>
        <authorList>
            <person name="Lemieux C."/>
            <person name="Pombert J.-F."/>
            <person name="Otis C."/>
            <person name="Turmel M."/>
        </authorList>
    </citation>
    <scope>NUCLEOTIDE SEQUENCE [LARGE SCALE GENOMIC DNA]</scope>
    <source>
        <strain evidence="12 13">RCC1871</strain>
    </source>
</reference>
<evidence type="ECO:0000256" key="4">
    <source>
        <dbReference type="ARBA" id="ARBA00022801"/>
    </source>
</evidence>
<feature type="signal peptide" evidence="8">
    <location>
        <begin position="1"/>
        <end position="30"/>
    </location>
</feature>
<gene>
    <name evidence="11" type="ORF">CROS1456_LOCUS8663</name>
    <name evidence="12" type="ORF">HKI87_12g69760</name>
</gene>
<keyword evidence="3 7" id="KW-0064">Aspartyl protease</keyword>
<feature type="disulfide bond" evidence="6">
    <location>
        <begin position="116"/>
        <end position="123"/>
    </location>
</feature>
<dbReference type="AlphaFoldDB" id="A0A7S3CHY4"/>
<dbReference type="FunFam" id="2.40.70.10:FF:000115">
    <property type="entry name" value="Lysosomal aspartic protease"/>
    <property type="match status" value="1"/>
</dbReference>
<keyword evidence="8" id="KW-0732">Signal</keyword>
<evidence type="ECO:0000256" key="2">
    <source>
        <dbReference type="ARBA" id="ARBA00022670"/>
    </source>
</evidence>
<dbReference type="InterPro" id="IPR021109">
    <property type="entry name" value="Peptidase_aspartic_dom_sf"/>
</dbReference>
<proteinExistence type="inferred from homology"/>
<dbReference type="Proteomes" id="UP001472866">
    <property type="component" value="Chromosome 12"/>
</dbReference>
<dbReference type="GO" id="GO:0006508">
    <property type="term" value="P:proteolysis"/>
    <property type="evidence" value="ECO:0007669"/>
    <property type="project" value="UniProtKB-KW"/>
</dbReference>
<dbReference type="EMBL" id="CP151512">
    <property type="protein sequence ID" value="WZN65418.1"/>
    <property type="molecule type" value="Genomic_DNA"/>
</dbReference>
<dbReference type="PROSITE" id="PS00141">
    <property type="entry name" value="ASP_PROTEASE"/>
    <property type="match status" value="2"/>
</dbReference>
<dbReference type="PROSITE" id="PS51767">
    <property type="entry name" value="PEPTIDASE_A1"/>
    <property type="match status" value="1"/>
</dbReference>
<dbReference type="FunFam" id="2.40.70.10:FF:000044">
    <property type="entry name" value="Lysosomal aspartic protease"/>
    <property type="match status" value="1"/>
</dbReference>